<reference evidence="2" key="1">
    <citation type="journal article" date="2015" name="Int. J. Syst. Evol. Microbiol.">
        <title>Rhizobium alvei sp. nov., isolated from a freshwater river.</title>
        <authorList>
            <person name="Sheu S.Y."/>
            <person name="Huang H.W."/>
            <person name="Young C.C."/>
            <person name="Chen W.M."/>
        </authorList>
    </citation>
    <scope>NUCLEOTIDE SEQUENCE</scope>
    <source>
        <strain evidence="2">TNR-22</strain>
    </source>
</reference>
<dbReference type="EMBL" id="JAUOZU010000007">
    <property type="protein sequence ID" value="MDO6964448.1"/>
    <property type="molecule type" value="Genomic_DNA"/>
</dbReference>
<dbReference type="InterPro" id="IPR007833">
    <property type="entry name" value="Capsule_polysaccharide_synth"/>
</dbReference>
<evidence type="ECO:0000313" key="2">
    <source>
        <dbReference type="EMBL" id="MDO6964448.1"/>
    </source>
</evidence>
<name>A0ABT8YM76_9HYPH</name>
<protein>
    <recommendedName>
        <fullName evidence="4">Capsular biosynthesis protein</fullName>
    </recommendedName>
</protein>
<evidence type="ECO:0000313" key="3">
    <source>
        <dbReference type="Proteomes" id="UP001174932"/>
    </source>
</evidence>
<feature type="region of interest" description="Disordered" evidence="1">
    <location>
        <begin position="1"/>
        <end position="25"/>
    </location>
</feature>
<keyword evidence="3" id="KW-1185">Reference proteome</keyword>
<accession>A0ABT8YM76</accession>
<gene>
    <name evidence="2" type="ORF">Q4481_10810</name>
</gene>
<comment type="caution">
    <text evidence="2">The sequence shown here is derived from an EMBL/GenBank/DDBJ whole genome shotgun (WGS) entry which is preliminary data.</text>
</comment>
<evidence type="ECO:0008006" key="4">
    <source>
        <dbReference type="Google" id="ProtNLM"/>
    </source>
</evidence>
<dbReference type="Proteomes" id="UP001174932">
    <property type="component" value="Unassembled WGS sequence"/>
</dbReference>
<dbReference type="Pfam" id="PF05159">
    <property type="entry name" value="Capsule_synth"/>
    <property type="match status" value="1"/>
</dbReference>
<reference evidence="2" key="2">
    <citation type="submission" date="2023-07" db="EMBL/GenBank/DDBJ databases">
        <authorList>
            <person name="Shen H."/>
        </authorList>
    </citation>
    <scope>NUCLEOTIDE SEQUENCE</scope>
    <source>
        <strain evidence="2">TNR-22</strain>
    </source>
</reference>
<dbReference type="RefSeq" id="WP_304376359.1">
    <property type="nucleotide sequence ID" value="NZ_JAUOZU010000007.1"/>
</dbReference>
<proteinExistence type="predicted"/>
<sequence>MNTPIDPRNAQGSGNRKRHRIDTASGPGLINLPFIRRARRKFPNKNGPRVLLLQGPVGSFFLRIQDHLNANGYDAWRICFNAGDRLYSRKEKTINFSSSLETWRAWFIELLRDNGFDAVVLFGSERIIHRIAAECAEQARIPVICLEEGYIRPGYITIERGGNNWRSPIAGLLPPEEFNAPRKDGPVAVPAPGSFSAMAYNAFKYFTVRALASTPGERKLFHKHKRTLISEGFYWFKNYYRKFAHVGRNYHISERLLEHHDKKFYIVPLQVHDDTQLGRAANSWNNQKLILKTIVSFARNAPSDRQLVFKIHPMERGHTRDWNFIRQVSALNDVKDRVHVLDGGSLSLLTRHSAGMITINSTSGLSALHHGVPLAVLGQALYRHPELAFCVERGMDLDRFWLEGKSAPENVRHRYLSWIHHECLAGGDFYAKDAMAPAIEALRKKIDAALEEKRPAKDTGGVVVNVPFGPGSKIAGGERN</sequence>
<evidence type="ECO:0000256" key="1">
    <source>
        <dbReference type="SAM" id="MobiDB-lite"/>
    </source>
</evidence>
<organism evidence="2 3">
    <name type="scientific">Rhizobium alvei</name>
    <dbReference type="NCBI Taxonomy" id="1132659"/>
    <lineage>
        <taxon>Bacteria</taxon>
        <taxon>Pseudomonadati</taxon>
        <taxon>Pseudomonadota</taxon>
        <taxon>Alphaproteobacteria</taxon>
        <taxon>Hyphomicrobiales</taxon>
        <taxon>Rhizobiaceae</taxon>
        <taxon>Rhizobium/Agrobacterium group</taxon>
        <taxon>Rhizobium</taxon>
    </lineage>
</organism>